<gene>
    <name evidence="2" type="ORF">FA13DRAFT_1571958</name>
</gene>
<dbReference type="EMBL" id="QPFP01000097">
    <property type="protein sequence ID" value="TEB22090.1"/>
    <property type="molecule type" value="Genomic_DNA"/>
</dbReference>
<dbReference type="AlphaFoldDB" id="A0A4Y7SJM4"/>
<evidence type="ECO:0000313" key="2">
    <source>
        <dbReference type="EMBL" id="TEB22090.1"/>
    </source>
</evidence>
<dbReference type="Proteomes" id="UP000298030">
    <property type="component" value="Unassembled WGS sequence"/>
</dbReference>
<organism evidence="2 3">
    <name type="scientific">Coprinellus micaceus</name>
    <name type="common">Glistening ink-cap mushroom</name>
    <name type="synonym">Coprinus micaceus</name>
    <dbReference type="NCBI Taxonomy" id="71717"/>
    <lineage>
        <taxon>Eukaryota</taxon>
        <taxon>Fungi</taxon>
        <taxon>Dikarya</taxon>
        <taxon>Basidiomycota</taxon>
        <taxon>Agaricomycotina</taxon>
        <taxon>Agaricomycetes</taxon>
        <taxon>Agaricomycetidae</taxon>
        <taxon>Agaricales</taxon>
        <taxon>Agaricineae</taxon>
        <taxon>Psathyrellaceae</taxon>
        <taxon>Coprinellus</taxon>
    </lineage>
</organism>
<feature type="non-terminal residue" evidence="2">
    <location>
        <position position="101"/>
    </location>
</feature>
<name>A0A4Y7SJM4_COPMI</name>
<dbReference type="OrthoDB" id="3022198at2759"/>
<keyword evidence="3" id="KW-1185">Reference proteome</keyword>
<accession>A0A4Y7SJM4</accession>
<evidence type="ECO:0000259" key="1">
    <source>
        <dbReference type="Pfam" id="PF13518"/>
    </source>
</evidence>
<feature type="domain" description="Insertion element IS150 protein InsJ-like helix-turn-helix" evidence="1">
    <location>
        <begin position="12"/>
        <end position="62"/>
    </location>
</feature>
<reference evidence="2 3" key="1">
    <citation type="journal article" date="2019" name="Nat. Ecol. Evol.">
        <title>Megaphylogeny resolves global patterns of mushroom evolution.</title>
        <authorList>
            <person name="Varga T."/>
            <person name="Krizsan K."/>
            <person name="Foldi C."/>
            <person name="Dima B."/>
            <person name="Sanchez-Garcia M."/>
            <person name="Sanchez-Ramirez S."/>
            <person name="Szollosi G.J."/>
            <person name="Szarkandi J.G."/>
            <person name="Papp V."/>
            <person name="Albert L."/>
            <person name="Andreopoulos W."/>
            <person name="Angelini C."/>
            <person name="Antonin V."/>
            <person name="Barry K.W."/>
            <person name="Bougher N.L."/>
            <person name="Buchanan P."/>
            <person name="Buyck B."/>
            <person name="Bense V."/>
            <person name="Catcheside P."/>
            <person name="Chovatia M."/>
            <person name="Cooper J."/>
            <person name="Damon W."/>
            <person name="Desjardin D."/>
            <person name="Finy P."/>
            <person name="Geml J."/>
            <person name="Haridas S."/>
            <person name="Hughes K."/>
            <person name="Justo A."/>
            <person name="Karasinski D."/>
            <person name="Kautmanova I."/>
            <person name="Kiss B."/>
            <person name="Kocsube S."/>
            <person name="Kotiranta H."/>
            <person name="LaButti K.M."/>
            <person name="Lechner B.E."/>
            <person name="Liimatainen K."/>
            <person name="Lipzen A."/>
            <person name="Lukacs Z."/>
            <person name="Mihaltcheva S."/>
            <person name="Morgado L.N."/>
            <person name="Niskanen T."/>
            <person name="Noordeloos M.E."/>
            <person name="Ohm R.A."/>
            <person name="Ortiz-Santana B."/>
            <person name="Ovrebo C."/>
            <person name="Racz N."/>
            <person name="Riley R."/>
            <person name="Savchenko A."/>
            <person name="Shiryaev A."/>
            <person name="Soop K."/>
            <person name="Spirin V."/>
            <person name="Szebenyi C."/>
            <person name="Tomsovsky M."/>
            <person name="Tulloss R.E."/>
            <person name="Uehling J."/>
            <person name="Grigoriev I.V."/>
            <person name="Vagvolgyi C."/>
            <person name="Papp T."/>
            <person name="Martin F.M."/>
            <person name="Miettinen O."/>
            <person name="Hibbett D.S."/>
            <person name="Nagy L.G."/>
        </authorList>
    </citation>
    <scope>NUCLEOTIDE SEQUENCE [LARGE SCALE GENOMIC DNA]</scope>
    <source>
        <strain evidence="2 3">FP101781</strain>
    </source>
</reference>
<proteinExistence type="predicted"/>
<protein>
    <recommendedName>
        <fullName evidence="1">Insertion element IS150 protein InsJ-like helix-turn-helix domain-containing protein</fullName>
    </recommendedName>
</protein>
<dbReference type="InterPro" id="IPR009057">
    <property type="entry name" value="Homeodomain-like_sf"/>
</dbReference>
<dbReference type="Pfam" id="PF13518">
    <property type="entry name" value="HTH_28"/>
    <property type="match status" value="1"/>
</dbReference>
<comment type="caution">
    <text evidence="2">The sequence shown here is derived from an EMBL/GenBank/DDBJ whole genome shotgun (WGS) entry which is preliminary data.</text>
</comment>
<evidence type="ECO:0000313" key="3">
    <source>
        <dbReference type="Proteomes" id="UP000298030"/>
    </source>
</evidence>
<dbReference type="SUPFAM" id="SSF46689">
    <property type="entry name" value="Homeodomain-like"/>
    <property type="match status" value="1"/>
</dbReference>
<feature type="non-terminal residue" evidence="2">
    <location>
        <position position="1"/>
    </location>
</feature>
<sequence>PFMAPHLSPQLRQRIVQWRYTDRRPVREIVQLARCSERTVYSVLACHREYGQFSNPFAHTRGRRRALEMADITYLLSALQANPSLYLDELQEQLSEVRGVD</sequence>
<dbReference type="InterPro" id="IPR055247">
    <property type="entry name" value="InsJ-like_HTH"/>
</dbReference>